<keyword evidence="7" id="KW-0256">Endoplasmic reticulum</keyword>
<dbReference type="AlphaFoldDB" id="A0AAF6BLQ0"/>
<evidence type="ECO:0000256" key="5">
    <source>
        <dbReference type="ARBA" id="ARBA00022729"/>
    </source>
</evidence>
<dbReference type="Pfam" id="PF00085">
    <property type="entry name" value="Thioredoxin"/>
    <property type="match status" value="2"/>
</dbReference>
<evidence type="ECO:0000256" key="3">
    <source>
        <dbReference type="ARBA" id="ARBA00006347"/>
    </source>
</evidence>
<dbReference type="FunFam" id="3.40.30.10:FF:000042">
    <property type="entry name" value="protein disulfide-isomerase A2"/>
    <property type="match status" value="1"/>
</dbReference>
<evidence type="ECO:0000259" key="13">
    <source>
        <dbReference type="PROSITE" id="PS51352"/>
    </source>
</evidence>
<evidence type="ECO:0000256" key="7">
    <source>
        <dbReference type="ARBA" id="ARBA00022824"/>
    </source>
</evidence>
<evidence type="ECO:0000256" key="4">
    <source>
        <dbReference type="ARBA" id="ARBA00012723"/>
    </source>
</evidence>
<dbReference type="GO" id="GO:0034976">
    <property type="term" value="P:response to endoplasmic reticulum stress"/>
    <property type="evidence" value="ECO:0007669"/>
    <property type="project" value="TreeGrafter"/>
</dbReference>
<dbReference type="SUPFAM" id="SSF52833">
    <property type="entry name" value="Thioredoxin-like"/>
    <property type="match status" value="4"/>
</dbReference>
<gene>
    <name evidence="14" type="ORF">Mp_5g24090</name>
</gene>
<dbReference type="Gene3D" id="3.40.30.10">
    <property type="entry name" value="Glutaredoxin"/>
    <property type="match status" value="4"/>
</dbReference>
<dbReference type="EC" id="5.3.4.1" evidence="4"/>
<dbReference type="GO" id="GO:0003756">
    <property type="term" value="F:protein disulfide isomerase activity"/>
    <property type="evidence" value="ECO:0007669"/>
    <property type="project" value="UniProtKB-EC"/>
</dbReference>
<dbReference type="Proteomes" id="UP001162541">
    <property type="component" value="Chromosome 5"/>
</dbReference>
<dbReference type="GO" id="GO:0005788">
    <property type="term" value="C:endoplasmic reticulum lumen"/>
    <property type="evidence" value="ECO:0007669"/>
    <property type="project" value="UniProtKB-SubCell"/>
</dbReference>
<dbReference type="GO" id="GO:0006457">
    <property type="term" value="P:protein folding"/>
    <property type="evidence" value="ECO:0007669"/>
    <property type="project" value="TreeGrafter"/>
</dbReference>
<keyword evidence="5 12" id="KW-0732">Signal</keyword>
<feature type="chain" id="PRO_5042073824" description="protein disulfide-isomerase" evidence="12">
    <location>
        <begin position="20"/>
        <end position="626"/>
    </location>
</feature>
<keyword evidence="9" id="KW-0413">Isomerase</keyword>
<comment type="subcellular location">
    <subcellularLocation>
        <location evidence="2">Endoplasmic reticulum lumen</location>
    </subcellularLocation>
</comment>
<evidence type="ECO:0000256" key="12">
    <source>
        <dbReference type="SAM" id="SignalP"/>
    </source>
</evidence>
<dbReference type="CDD" id="cd02961">
    <property type="entry name" value="PDI_a_family"/>
    <property type="match status" value="1"/>
</dbReference>
<dbReference type="InterPro" id="IPR013766">
    <property type="entry name" value="Thioredoxin_domain"/>
</dbReference>
<feature type="domain" description="Thioredoxin" evidence="13">
    <location>
        <begin position="14"/>
        <end position="172"/>
    </location>
</feature>
<evidence type="ECO:0000256" key="6">
    <source>
        <dbReference type="ARBA" id="ARBA00022737"/>
    </source>
</evidence>
<dbReference type="EMBL" id="AP019870">
    <property type="protein sequence ID" value="BBN12934.1"/>
    <property type="molecule type" value="Genomic_DNA"/>
</dbReference>
<organism evidence="14 15">
    <name type="scientific">Marchantia polymorpha subsp. ruderalis</name>
    <dbReference type="NCBI Taxonomy" id="1480154"/>
    <lineage>
        <taxon>Eukaryota</taxon>
        <taxon>Viridiplantae</taxon>
        <taxon>Streptophyta</taxon>
        <taxon>Embryophyta</taxon>
        <taxon>Marchantiophyta</taxon>
        <taxon>Marchantiopsida</taxon>
        <taxon>Marchantiidae</taxon>
        <taxon>Marchantiales</taxon>
        <taxon>Marchantiaceae</taxon>
        <taxon>Marchantia</taxon>
    </lineage>
</organism>
<dbReference type="PANTHER" id="PTHR18929:SF189">
    <property type="entry name" value="PROTEIN DISULFIDE ISOMERASE-LIKE 1-5-RELATED"/>
    <property type="match status" value="1"/>
</dbReference>
<comment type="similarity">
    <text evidence="3">Belongs to the protein disulfide isomerase family.</text>
</comment>
<accession>A0AAF6BLQ0</accession>
<keyword evidence="6" id="KW-0677">Repeat</keyword>
<evidence type="ECO:0000256" key="10">
    <source>
        <dbReference type="ARBA" id="ARBA00023284"/>
    </source>
</evidence>
<protein>
    <recommendedName>
        <fullName evidence="4">protein disulfide-isomerase</fullName>
        <ecNumber evidence="4">5.3.4.1</ecNumber>
    </recommendedName>
</protein>
<sequence length="626" mass="69296">MRRWGLVWVLLLVVTLGLSLPKLIACMEDVDVDAPRAEVDDDDFWEDIEDDEEPATASKSKVSRNLLVQLNDQNSEKILQSNEFVLVLGYASWCRQSAAVMVDFTEAATVLSSKGSPVVLAKIDAIVNQITAGRYKIKGFPTILFFRNGSDEIFPAGLSSDEIVNWIQKQTGHPATTVSSSDEAEVILSKNKTVVIGRFEEFQGSDYEQFLAASMEVSDVEFLRTTEAGAAKAFSAAMADSVPSFGLWKRDEGFETFDGAFNTEDLAAFVNLNKFEVVTQLSSQNVGKIYSSSVKKQVILFGSREEVSAVRVLYKAVAKRFKNALMFVWVDNADEDFAKPMLTMYGIPDDELVVAGFDNSNGLRYVMDAEFNEQNLVTFAEKFVRGNLDLHYKSERIPKENNGDVKVVVGKTFESLVLQSPKDLVLLVHTPYCFDCESMGKAFVKLAKHFKGDSSLIFAKIDASANEHPALKVVNYPAILFYSADGRTKEPEVGYIKPYIKKLVKFVDEQVQRRTAVNSDLSQEDERSETVKEVIIAPDTFIASTITDADSLKVADADSGLKGSFLEVPSPTDPESELIAGTETSAVPPRSQVADASEVVHIVEKENRDREVEESDSSEISHKDEL</sequence>
<comment type="catalytic activity">
    <reaction evidence="1">
        <text>Catalyzes the rearrangement of -S-S- bonds in proteins.</text>
        <dbReference type="EC" id="5.3.4.1"/>
    </reaction>
</comment>
<evidence type="ECO:0000256" key="2">
    <source>
        <dbReference type="ARBA" id="ARBA00004319"/>
    </source>
</evidence>
<dbReference type="PANTHER" id="PTHR18929">
    <property type="entry name" value="PROTEIN DISULFIDE ISOMERASE"/>
    <property type="match status" value="1"/>
</dbReference>
<reference evidence="15" key="1">
    <citation type="journal article" date="2020" name="Curr. Biol.">
        <title>Chromatin organization in early land plants reveals an ancestral association between H3K27me3, transposons, and constitutive heterochromatin.</title>
        <authorList>
            <person name="Montgomery S.A."/>
            <person name="Tanizawa Y."/>
            <person name="Galik B."/>
            <person name="Wang N."/>
            <person name="Ito T."/>
            <person name="Mochizuki T."/>
            <person name="Akimcheva S."/>
            <person name="Bowman J.L."/>
            <person name="Cognat V."/>
            <person name="Marechal-Drouard L."/>
            <person name="Ekker H."/>
            <person name="Hong S.F."/>
            <person name="Kohchi T."/>
            <person name="Lin S.S."/>
            <person name="Liu L.D."/>
            <person name="Nakamura Y."/>
            <person name="Valeeva L.R."/>
            <person name="Shakirov E.V."/>
            <person name="Shippen D.E."/>
            <person name="Wei W.L."/>
            <person name="Yagura M."/>
            <person name="Yamaoka S."/>
            <person name="Yamato K.T."/>
            <person name="Liu C."/>
            <person name="Berger F."/>
        </authorList>
    </citation>
    <scope>NUCLEOTIDE SEQUENCE [LARGE SCALE GENOMIC DNA]</scope>
    <source>
        <strain evidence="15">Tak-1</strain>
    </source>
</reference>
<dbReference type="CDD" id="cd02981">
    <property type="entry name" value="PDI_b_family"/>
    <property type="match status" value="1"/>
</dbReference>
<evidence type="ECO:0000313" key="15">
    <source>
        <dbReference type="Proteomes" id="UP001162541"/>
    </source>
</evidence>
<evidence type="ECO:0000313" key="14">
    <source>
        <dbReference type="EMBL" id="BBN12934.1"/>
    </source>
</evidence>
<evidence type="ECO:0000256" key="1">
    <source>
        <dbReference type="ARBA" id="ARBA00001182"/>
    </source>
</evidence>
<evidence type="ECO:0000256" key="11">
    <source>
        <dbReference type="SAM" id="MobiDB-lite"/>
    </source>
</evidence>
<proteinExistence type="inferred from homology"/>
<keyword evidence="10" id="KW-0676">Redox-active center</keyword>
<feature type="signal peptide" evidence="12">
    <location>
        <begin position="1"/>
        <end position="19"/>
    </location>
</feature>
<dbReference type="PROSITE" id="PS51352">
    <property type="entry name" value="THIOREDOXIN_2"/>
    <property type="match status" value="1"/>
</dbReference>
<evidence type="ECO:0000256" key="8">
    <source>
        <dbReference type="ARBA" id="ARBA00023157"/>
    </source>
</evidence>
<dbReference type="InterPro" id="IPR036249">
    <property type="entry name" value="Thioredoxin-like_sf"/>
</dbReference>
<feature type="compositionally biased region" description="Basic and acidic residues" evidence="11">
    <location>
        <begin position="601"/>
        <end position="611"/>
    </location>
</feature>
<name>A0AAF6BLQ0_MARPO</name>
<dbReference type="CDD" id="cd02982">
    <property type="entry name" value="PDI_b'_family"/>
    <property type="match status" value="1"/>
</dbReference>
<evidence type="ECO:0000256" key="9">
    <source>
        <dbReference type="ARBA" id="ARBA00023235"/>
    </source>
</evidence>
<feature type="region of interest" description="Disordered" evidence="11">
    <location>
        <begin position="582"/>
        <end position="626"/>
    </location>
</feature>
<dbReference type="Pfam" id="PF13848">
    <property type="entry name" value="Thioredoxin_6"/>
    <property type="match status" value="1"/>
</dbReference>
<keyword evidence="8" id="KW-1015">Disulfide bond</keyword>